<feature type="transmembrane region" description="Helical" evidence="6">
    <location>
        <begin position="252"/>
        <end position="269"/>
    </location>
</feature>
<feature type="transmembrane region" description="Helical" evidence="6">
    <location>
        <begin position="51"/>
        <end position="71"/>
    </location>
</feature>
<dbReference type="Gene3D" id="1.20.1740.10">
    <property type="entry name" value="Amino acid/polyamine transporter I"/>
    <property type="match status" value="1"/>
</dbReference>
<dbReference type="GO" id="GO:0016020">
    <property type="term" value="C:membrane"/>
    <property type="evidence" value="ECO:0007669"/>
    <property type="project" value="UniProtKB-SubCell"/>
</dbReference>
<feature type="transmembrane region" description="Helical" evidence="6">
    <location>
        <begin position="289"/>
        <end position="312"/>
    </location>
</feature>
<keyword evidence="3 6" id="KW-0812">Transmembrane</keyword>
<name>A0A5M8Q3B3_9LECA</name>
<dbReference type="EMBL" id="VXIT01000001">
    <property type="protein sequence ID" value="KAA6416182.1"/>
    <property type="molecule type" value="Genomic_DNA"/>
</dbReference>
<accession>A0A5M8Q3B3</accession>
<keyword evidence="2" id="KW-0813">Transport</keyword>
<organism evidence="7 8">
    <name type="scientific">Lasallia pustulata</name>
    <dbReference type="NCBI Taxonomy" id="136370"/>
    <lineage>
        <taxon>Eukaryota</taxon>
        <taxon>Fungi</taxon>
        <taxon>Dikarya</taxon>
        <taxon>Ascomycota</taxon>
        <taxon>Pezizomycotina</taxon>
        <taxon>Lecanoromycetes</taxon>
        <taxon>OSLEUM clade</taxon>
        <taxon>Umbilicariomycetidae</taxon>
        <taxon>Umbilicariales</taxon>
        <taxon>Umbilicariaceae</taxon>
        <taxon>Lasallia</taxon>
    </lineage>
</organism>
<feature type="transmembrane region" description="Helical" evidence="6">
    <location>
        <begin position="340"/>
        <end position="360"/>
    </location>
</feature>
<feature type="transmembrane region" description="Helical" evidence="6">
    <location>
        <begin position="210"/>
        <end position="231"/>
    </location>
</feature>
<evidence type="ECO:0000313" key="8">
    <source>
        <dbReference type="Proteomes" id="UP000324767"/>
    </source>
</evidence>
<evidence type="ECO:0000313" key="7">
    <source>
        <dbReference type="EMBL" id="KAA6416182.1"/>
    </source>
</evidence>
<dbReference type="AlphaFoldDB" id="A0A5M8Q3B3"/>
<keyword evidence="5 6" id="KW-0472">Membrane</keyword>
<evidence type="ECO:0000256" key="4">
    <source>
        <dbReference type="ARBA" id="ARBA00022989"/>
    </source>
</evidence>
<feature type="transmembrane region" description="Helical" evidence="6">
    <location>
        <begin position="150"/>
        <end position="172"/>
    </location>
</feature>
<evidence type="ECO:0000256" key="5">
    <source>
        <dbReference type="ARBA" id="ARBA00023136"/>
    </source>
</evidence>
<evidence type="ECO:0008006" key="9">
    <source>
        <dbReference type="Google" id="ProtNLM"/>
    </source>
</evidence>
<evidence type="ECO:0000256" key="2">
    <source>
        <dbReference type="ARBA" id="ARBA00022448"/>
    </source>
</evidence>
<dbReference type="OrthoDB" id="3257095at2759"/>
<feature type="transmembrane region" description="Helical" evidence="6">
    <location>
        <begin position="395"/>
        <end position="413"/>
    </location>
</feature>
<dbReference type="Proteomes" id="UP000324767">
    <property type="component" value="Unassembled WGS sequence"/>
</dbReference>
<reference evidence="7 8" key="1">
    <citation type="submission" date="2019-09" db="EMBL/GenBank/DDBJ databases">
        <title>The hologenome of the rock-dwelling lichen Lasallia pustulata.</title>
        <authorList>
            <person name="Greshake Tzovaras B."/>
            <person name="Segers F."/>
            <person name="Bicker A."/>
            <person name="Dal Grande F."/>
            <person name="Otte J."/>
            <person name="Hankeln T."/>
            <person name="Schmitt I."/>
            <person name="Ebersberger I."/>
        </authorList>
    </citation>
    <scope>NUCLEOTIDE SEQUENCE [LARGE SCALE GENOMIC DNA]</scope>
    <source>
        <strain evidence="7">A1-1</strain>
    </source>
</reference>
<feature type="transmembrane region" description="Helical" evidence="6">
    <location>
        <begin position="184"/>
        <end position="204"/>
    </location>
</feature>
<dbReference type="GO" id="GO:0022857">
    <property type="term" value="F:transmembrane transporter activity"/>
    <property type="evidence" value="ECO:0007669"/>
    <property type="project" value="InterPro"/>
</dbReference>
<feature type="transmembrane region" description="Helical" evidence="6">
    <location>
        <begin position="91"/>
        <end position="112"/>
    </location>
</feature>
<feature type="transmembrane region" description="Helical" evidence="6">
    <location>
        <begin position="461"/>
        <end position="480"/>
    </location>
</feature>
<dbReference type="Pfam" id="PF13520">
    <property type="entry name" value="AA_permease_2"/>
    <property type="match status" value="1"/>
</dbReference>
<comment type="subcellular location">
    <subcellularLocation>
        <location evidence="1">Membrane</location>
        <topology evidence="1">Multi-pass membrane protein</topology>
    </subcellularLocation>
</comment>
<evidence type="ECO:0000256" key="1">
    <source>
        <dbReference type="ARBA" id="ARBA00004141"/>
    </source>
</evidence>
<proteinExistence type="predicted"/>
<comment type="caution">
    <text evidence="7">The sequence shown here is derived from an EMBL/GenBank/DDBJ whole genome shotgun (WGS) entry which is preliminary data.</text>
</comment>
<dbReference type="PANTHER" id="PTHR45649:SF5">
    <property type="entry name" value="GABA TRANSPORTER (EUROFUNG)-RELATED"/>
    <property type="match status" value="1"/>
</dbReference>
<dbReference type="InterPro" id="IPR002293">
    <property type="entry name" value="AA/rel_permease1"/>
</dbReference>
<evidence type="ECO:0000256" key="3">
    <source>
        <dbReference type="ARBA" id="ARBA00022692"/>
    </source>
</evidence>
<feature type="transmembrane region" description="Helical" evidence="6">
    <location>
        <begin position="419"/>
        <end position="440"/>
    </location>
</feature>
<dbReference type="PIRSF" id="PIRSF006060">
    <property type="entry name" value="AA_transporter"/>
    <property type="match status" value="1"/>
</dbReference>
<protein>
    <recommendedName>
        <fullName evidence="9">Amino acid transporter</fullName>
    </recommendedName>
</protein>
<feature type="transmembrane region" description="Helical" evidence="6">
    <location>
        <begin position="492"/>
        <end position="512"/>
    </location>
</feature>
<keyword evidence="4 6" id="KW-1133">Transmembrane helix</keyword>
<gene>
    <name evidence="7" type="ORF">FRX48_00902</name>
</gene>
<sequence length="531" mass="58020">MAPHGNMALPQGNGIRDRVLSKTSATTGHLEDQTLDLDARTMAIMGKRQRLSRNFGMISLVAFSTTLLASWESFACTFQSGLINGGPASLIYGLVLSFLGSLATCASLAEMASMAPTSGGQYHWVAELAPVKFATSFSWAAGWVTTFARLAVTASAAYVAGTMIQGLFVLNIESYVPERWHGTLLYCAVISCSAGVNILGIRYFPHIETLAFILHISFLFIFLVPLVYLSPQSSSSFVFADFENSGGWSNNGISWCIGLLTSAWCFVGIDGTVHMSEEVKDAAIVVPRSMIIALLVSGMLTIGLSIALLFSIGDIKTALSSHTNFPVIEIFYRATQSKRATTAMMVALISTLVFATFGTLASASRLIWAFARDNGLPFSIYFAHVDKRHTIPVRAILLMTIIAMFLGLVNLGSSTAFNAMISLALIGHYSSYLLPITLLVMRRFGKKHIPFGPFKLGRFGLLINMFSIFYSVLLIVFMVFPPYQPVTVENMNYSSVIFGAVLLLSLILWFIYGRVGYRGPVRDVIEEMHLH</sequence>
<evidence type="ECO:0000256" key="6">
    <source>
        <dbReference type="SAM" id="Phobius"/>
    </source>
</evidence>
<dbReference type="PANTHER" id="PTHR45649">
    <property type="entry name" value="AMINO-ACID PERMEASE BAT1"/>
    <property type="match status" value="1"/>
</dbReference>